<dbReference type="AlphaFoldDB" id="A0A4Q0XQB1"/>
<dbReference type="InterPro" id="IPR005534">
    <property type="entry name" value="Curli_assmbl/transp-comp_CsgG"/>
</dbReference>
<keyword evidence="2" id="KW-1185">Reference proteome</keyword>
<evidence type="ECO:0000313" key="1">
    <source>
        <dbReference type="EMBL" id="RXJ57929.1"/>
    </source>
</evidence>
<dbReference type="Proteomes" id="UP000290657">
    <property type="component" value="Unassembled WGS sequence"/>
</dbReference>
<organism evidence="1 2">
    <name type="scientific">Candidatus Marinarcus aquaticus</name>
    <dbReference type="NCBI Taxonomy" id="2044504"/>
    <lineage>
        <taxon>Bacteria</taxon>
        <taxon>Pseudomonadati</taxon>
        <taxon>Campylobacterota</taxon>
        <taxon>Epsilonproteobacteria</taxon>
        <taxon>Campylobacterales</taxon>
        <taxon>Arcobacteraceae</taxon>
        <taxon>Candidatus Marinarcus</taxon>
    </lineage>
</organism>
<accession>A0A4Q0XQB1</accession>
<dbReference type="RefSeq" id="WP_128995792.1">
    <property type="nucleotide sequence ID" value="NZ_PDKN01000003.1"/>
</dbReference>
<protein>
    <recommendedName>
        <fullName evidence="3">Curli production assembly/transport component CsgG</fullName>
    </recommendedName>
</protein>
<reference evidence="1 2" key="1">
    <citation type="submission" date="2017-10" db="EMBL/GenBank/DDBJ databases">
        <title>Genomics of the genus Arcobacter.</title>
        <authorList>
            <person name="Perez-Cataluna A."/>
            <person name="Figueras M.J."/>
        </authorList>
    </citation>
    <scope>NUCLEOTIDE SEQUENCE [LARGE SCALE GENOMIC DNA]</scope>
    <source>
        <strain evidence="1 2">CECT 8987</strain>
    </source>
</reference>
<dbReference type="GO" id="GO:0030288">
    <property type="term" value="C:outer membrane-bounded periplasmic space"/>
    <property type="evidence" value="ECO:0007669"/>
    <property type="project" value="InterPro"/>
</dbReference>
<sequence length="395" mass="43436">MNTRVLLTPTLFFVLLLLFAGCSQNQLNMTQYPLSVNEKQAIPEICQPFYKNQLPTIAVMDFTNNSTFGKAKVEHTSTSKRVGVLGGIIINSDGIGLGGTAKAEQSSVNVKREVDAKLSETLTPLLETKISRLSGITLVARNDIEKINKELQLQDSGLLDESTTVQAGKLLGAKYIVTGSIDNVEINQRNHESVAIAVNSVTSRTEHVGAQVAGLLGRVLTSFTDGILLKTTVSIKILDVQTGEILHAQTIQKDINIGKFSNPTYDVYIGGIKAAIINSLESFNYEFSNNFSVTGYITKIKTNGNDAIVQVNLGSKHKIKPQDRFNVYMFEESIDPLTNQKTCDNILLPIKLEASSMVNSFTSWLHATQQKAPLKLLYYVEKDISKESLFDLPLF</sequence>
<proteinExistence type="predicted"/>
<dbReference type="EMBL" id="PDKN01000003">
    <property type="protein sequence ID" value="RXJ57929.1"/>
    <property type="molecule type" value="Genomic_DNA"/>
</dbReference>
<comment type="caution">
    <text evidence="1">The sequence shown here is derived from an EMBL/GenBank/DDBJ whole genome shotgun (WGS) entry which is preliminary data.</text>
</comment>
<dbReference type="PROSITE" id="PS51257">
    <property type="entry name" value="PROKAR_LIPOPROTEIN"/>
    <property type="match status" value="1"/>
</dbReference>
<dbReference type="Gene3D" id="3.40.50.10610">
    <property type="entry name" value="ABC-type transport auxiliary lipoprotein component"/>
    <property type="match status" value="1"/>
</dbReference>
<dbReference type="Pfam" id="PF03783">
    <property type="entry name" value="CsgG"/>
    <property type="match status" value="1"/>
</dbReference>
<evidence type="ECO:0008006" key="3">
    <source>
        <dbReference type="Google" id="ProtNLM"/>
    </source>
</evidence>
<evidence type="ECO:0000313" key="2">
    <source>
        <dbReference type="Proteomes" id="UP000290657"/>
    </source>
</evidence>
<name>A0A4Q0XQB1_9BACT</name>
<gene>
    <name evidence="1" type="ORF">CRV04_05330</name>
</gene>
<dbReference type="OrthoDB" id="5614584at2"/>